<dbReference type="Pfam" id="PF01464">
    <property type="entry name" value="SLT"/>
    <property type="match status" value="1"/>
</dbReference>
<accession>A0A191VYD0</accession>
<dbReference type="Proteomes" id="UP000259721">
    <property type="component" value="Segment"/>
</dbReference>
<feature type="coiled-coil region" evidence="1">
    <location>
        <begin position="573"/>
        <end position="624"/>
    </location>
</feature>
<keyword evidence="4" id="KW-1185">Reference proteome</keyword>
<feature type="domain" description="Transglycosylase SLT" evidence="2">
    <location>
        <begin position="172"/>
        <end position="232"/>
    </location>
</feature>
<reference evidence="3 4" key="1">
    <citation type="journal article" date="2016" name="Curr. Microbiol.">
        <title>Characterization and Complete Genome Sequences of Three N4-Like Roseobacter Phages Isolated from the South China Sea.</title>
        <authorList>
            <person name="Li B."/>
            <person name="Zhang S."/>
            <person name="Long L."/>
            <person name="Huang S."/>
        </authorList>
    </citation>
    <scope>NUCLEOTIDE SEQUENCE [LARGE SCALE GENOMIC DNA]</scope>
</reference>
<evidence type="ECO:0000256" key="1">
    <source>
        <dbReference type="SAM" id="Coils"/>
    </source>
</evidence>
<dbReference type="Gene3D" id="1.10.530.10">
    <property type="match status" value="1"/>
</dbReference>
<dbReference type="EMBL" id="KU885988">
    <property type="protein sequence ID" value="ANJ20715.1"/>
    <property type="molecule type" value="Genomic_DNA"/>
</dbReference>
<keyword evidence="1" id="KW-0175">Coiled coil</keyword>
<evidence type="ECO:0000259" key="2">
    <source>
        <dbReference type="Pfam" id="PF01464"/>
    </source>
</evidence>
<gene>
    <name evidence="3" type="ORF">DSp06_gp58</name>
</gene>
<evidence type="ECO:0000313" key="4">
    <source>
        <dbReference type="Proteomes" id="UP000259721"/>
    </source>
</evidence>
<name>A0A191VYD0_9CAUD</name>
<evidence type="ECO:0000313" key="3">
    <source>
        <dbReference type="EMBL" id="ANJ20715.1"/>
    </source>
</evidence>
<dbReference type="SUPFAM" id="SSF53955">
    <property type="entry name" value="Lysozyme-like"/>
    <property type="match status" value="1"/>
</dbReference>
<dbReference type="InterPro" id="IPR008258">
    <property type="entry name" value="Transglycosylase_SLT_dom_1"/>
</dbReference>
<organism evidence="3 4">
    <name type="scientific">Dinoroseobacter phage DS-1410Ws-06</name>
    <dbReference type="NCBI Taxonomy" id="1815983"/>
    <lineage>
        <taxon>Viruses</taxon>
        <taxon>Duplodnaviria</taxon>
        <taxon>Heunggongvirae</taxon>
        <taxon>Uroviricota</taxon>
        <taxon>Caudoviricetes</taxon>
        <taxon>Schitoviridae</taxon>
        <taxon>Rhodovirinae</taxon>
        <taxon>Sanyabayvirus</taxon>
        <taxon>Sanyabayvirus DS1410Ws06</taxon>
    </lineage>
</organism>
<protein>
    <recommendedName>
        <fullName evidence="2">Transglycosylase SLT domain-containing protein</fullName>
    </recommendedName>
</protein>
<proteinExistence type="predicted"/>
<sequence>MTRDARLQWRQLATAQPNVAPLLRQANEGFNNAANAASDILGRYQAGREAAGDAEAAHRLAGINDEAELDAFLAGGGLSDLQISDGMRERLLGQRAATLGFMNDRSIIGNRDGRLAIAQGQEADANRLRDQAYSDDQALRAAAGLIQESQQFRREHGDVVGPITQTGGDAFENYLAATIQSESSGNPNARNPRSSATGLGQFIDSTWQQMMRDHPDLGLTADGRTDPAQSQRALRRFTEVNMQGLQNSNIPITEGNLYAAHFLGLGGARSVLTQSDDTRLVDVLPANVIEANPFLRNMNVGRFREWSSEKGGGNGVQIATPMMQAREQLLAAGLRSDQIDAALSGAQQAGEQRSAELLELETRRNNETLQELTATANQQLLDNPEINTIEDLRRATFADDRFTATENEARYETLRGLIEQDPGRLRPNVSEDPETVALVEGAVEAANAANEANPRFAVFADADRLAATDTSTVGQNVADRLGLDSDPENPTSILGFGESGFDVNQLDRMIEDAARRNNVRPEVAAAAFVRGFERDPSGRNTLSNRFDRDRIDEIIGTIDQRDERDFRESQRSVQVMEQELGSLRSQAQLIRAQLAQYPEGSAQYRALQTQLNNITGQIADVEQRRSRAE</sequence>
<dbReference type="InterPro" id="IPR023346">
    <property type="entry name" value="Lysozyme-like_dom_sf"/>
</dbReference>